<evidence type="ECO:0000313" key="4">
    <source>
        <dbReference type="Proteomes" id="UP000277145"/>
    </source>
</evidence>
<reference evidence="2 4" key="2">
    <citation type="submission" date="2018-08" db="EMBL/GenBank/DDBJ databases">
        <title>Genome Sequences of Legionella pneumophila subsp. pneumophila Isolates, Recovered from a Drinking Water System in a Large Builging.</title>
        <authorList>
            <person name="Gomez-Alvarez V."/>
            <person name="Boczek L."/>
            <person name="King D."/>
            <person name="Pemberton A."/>
            <person name="Pfaller S."/>
            <person name="Rodgers M."/>
            <person name="Santodomingo J."/>
            <person name="Revetta R."/>
        </authorList>
    </citation>
    <scope>NUCLEOTIDE SEQUENCE [LARGE SCALE GENOMIC DNA]</scope>
    <source>
        <strain evidence="2 4">L01C.1</strain>
    </source>
</reference>
<dbReference type="RefSeq" id="WP_011213096.1">
    <property type="nucleotide sequence ID" value="NC_018139.1"/>
</dbReference>
<dbReference type="AlphaFoldDB" id="A0A3A6VPL8"/>
<reference evidence="1 3" key="1">
    <citation type="submission" date="2011-07" db="EMBL/GenBank/DDBJ databases">
        <authorList>
            <person name="Genoscope - CEA"/>
        </authorList>
    </citation>
    <scope>NUCLEOTIDE SEQUENCE [LARGE SCALE GENOMIC DNA]</scope>
    <source>
        <strain evidence="1">Lorraine</strain>
        <strain evidence="3">lorraine</strain>
    </source>
</reference>
<evidence type="ECO:0000313" key="3">
    <source>
        <dbReference type="Proteomes" id="UP000010102"/>
    </source>
</evidence>
<dbReference type="Proteomes" id="UP000010102">
    <property type="component" value="Chromosome"/>
</dbReference>
<dbReference type="Proteomes" id="UP000277145">
    <property type="component" value="Unassembled WGS sequence"/>
</dbReference>
<dbReference type="EMBL" id="FQ958210">
    <property type="protein sequence ID" value="CCD04624.1"/>
    <property type="molecule type" value="Genomic_DNA"/>
</dbReference>
<protein>
    <submittedName>
        <fullName evidence="1">Component of the Dot/Icm secretion system</fullName>
    </submittedName>
    <submittedName>
        <fullName evidence="2">Type IV secretion protein IcmB</fullName>
    </submittedName>
</protein>
<organism evidence="2 4">
    <name type="scientific">Legionella pneumophila subsp. pneumophila</name>
    <dbReference type="NCBI Taxonomy" id="91891"/>
    <lineage>
        <taxon>Bacteria</taxon>
        <taxon>Pseudomonadati</taxon>
        <taxon>Pseudomonadota</taxon>
        <taxon>Gammaproteobacteria</taxon>
        <taxon>Legionellales</taxon>
        <taxon>Legionellaceae</taxon>
        <taxon>Legionella</taxon>
    </lineage>
</organism>
<evidence type="ECO:0000313" key="2">
    <source>
        <dbReference type="EMBL" id="RJY33575.1"/>
    </source>
</evidence>
<dbReference type="KEGG" id="lpo:LPO_0522"/>
<dbReference type="Gene3D" id="3.40.50.300">
    <property type="entry name" value="P-loop containing nucleotide triphosphate hydrolases"/>
    <property type="match status" value="1"/>
</dbReference>
<dbReference type="EMBL" id="QWDR01000001">
    <property type="protein sequence ID" value="RJY33575.1"/>
    <property type="molecule type" value="Genomic_DNA"/>
</dbReference>
<dbReference type="InterPro" id="IPR027417">
    <property type="entry name" value="P-loop_NTPase"/>
</dbReference>
<proteinExistence type="predicted"/>
<evidence type="ECO:0000313" key="1">
    <source>
        <dbReference type="EMBL" id="CCD04624.1"/>
    </source>
</evidence>
<gene>
    <name evidence="1" type="primary">IcmB/DotO</name>
    <name evidence="2" type="ORF">D1H98_01835</name>
    <name evidence="1" type="ORF">LPO_0522</name>
</gene>
<sequence length="1009" mass="112182">MANWSESFFEGVDTFFAWLSTSLKQTTESYIDLETADSPTVLVNHDGSLLSVLKIEGITGLAGPEEFERLVEGLANSFQAAMGRPGHALQVYFSHDKQNIVKMIKDIYDPAEATASRLELNLRDLFEERVNYLSQYCAEERVYFVLYTRPFNLASDQLKAANKAKMKMIKDTKAPPFKNTQTIFAAVPEIRDTHDAYVRAILNDLDALNVIAKLLEVHDAVHAIRMTGDPDYTADDWRATLPGDKIPVRELNNFEGDPSDLLWPPLSRQVLPRDAEIIDLRTVRVGDKIYASTYIDLFPKDVRPFISLFSRILPSHVPWKISFLLESEGLSTIKLKGLLAAILSFSSAQNRLISDSVNLLKYIQLNTDEAIVRLRVVATTWAPEGNIPLLRRRSSELVKAIEGWGSTDVSEICGDPFAGFVSSMLATTLNSSAVASVAPLSDVISMLPITRPASPWKTGALLFRTPDGKPWPFQPGSTEQTTWIDLVYARPGSGKSVLSNALNLALCLSGGLMRLPRIAIIDIGPSSSGLISLLKEALPASKRHLVAYHRLRMTPDYSINPFDTQLGCRYPTALERSFLVNFMTLLTTPLGAAKPYDGMADLAGMVVDELYKSMADEFNPTPYAPGIEEFIDSILEEIGFVRDAKSTWWEVTDSLYSAGFVHEAMLAQRYAMPLLADAASICRTPSIEDLYEKITAPTGESLINAFSRMISSAVREYPILSRVTSFDIGDARVVSLDLDEVAKSGGDAADRQTAVMYMLARYVLARHYYLTEESLNNVPEQYKEYHKQRVLEIREDHKRIVYDEFHRTAKSSAVREQVIIDMREGRKWKVQISLLSQAVDDFDPVMIDFATAIYVMDAGPSQAVEKTSQIFGLSETAKIALRTRVHGPRQGGATFLAQFATKTGINVQLLTLTLGPVELWAFSTTAEDATVRNLLYRHLGPSEARRLLAALFPNGTVTKELEARLASMKQKVGLIEDDEREGMINQLVNDILDAYSKDPNVKSLPAKVG</sequence>
<name>A0A3A6VPL8_LEGPN</name>
<dbReference type="SUPFAM" id="SSF52540">
    <property type="entry name" value="P-loop containing nucleoside triphosphate hydrolases"/>
    <property type="match status" value="1"/>
</dbReference>
<accession>A0A3A6VPL8</accession>